<dbReference type="Pfam" id="PF07370">
    <property type="entry name" value="DUF1489"/>
    <property type="match status" value="1"/>
</dbReference>
<keyword evidence="2" id="KW-1185">Reference proteome</keyword>
<dbReference type="EMBL" id="JAEKJA010000006">
    <property type="protein sequence ID" value="MBJ3775730.1"/>
    <property type="molecule type" value="Genomic_DNA"/>
</dbReference>
<dbReference type="InterPro" id="IPR008320">
    <property type="entry name" value="UCP032025"/>
</dbReference>
<gene>
    <name evidence="1" type="ORF">JCR33_08545</name>
</gene>
<comment type="caution">
    <text evidence="1">The sequence shown here is derived from an EMBL/GenBank/DDBJ whole genome shotgun (WGS) entry which is preliminary data.</text>
</comment>
<name>A0A934INA1_9HYPH</name>
<organism evidence="1 2">
    <name type="scientific">Acuticoccus mangrovi</name>
    <dbReference type="NCBI Taxonomy" id="2796142"/>
    <lineage>
        <taxon>Bacteria</taxon>
        <taxon>Pseudomonadati</taxon>
        <taxon>Pseudomonadota</taxon>
        <taxon>Alphaproteobacteria</taxon>
        <taxon>Hyphomicrobiales</taxon>
        <taxon>Amorphaceae</taxon>
        <taxon>Acuticoccus</taxon>
    </lineage>
</organism>
<sequence length="144" mass="15935">MALHLLKLAVGAASFDDLRAWAERQAAEHAAAGRSAAARITTRMAPKRVDEVLDGGSLYWVIKGSLQARQRILAFEPFTDASGIGRIHIALHPELVAVRPRPSRPFQGWRYLRPADAPADWAVGEIDDAIPETMRRDLMELCLL</sequence>
<reference evidence="1" key="1">
    <citation type="submission" date="2020-12" db="EMBL/GenBank/DDBJ databases">
        <title>Bacterial taxonomy.</title>
        <authorList>
            <person name="Pan X."/>
        </authorList>
    </citation>
    <scope>NUCLEOTIDE SEQUENCE</scope>
    <source>
        <strain evidence="1">B2012</strain>
    </source>
</reference>
<dbReference type="RefSeq" id="WP_198881632.1">
    <property type="nucleotide sequence ID" value="NZ_JAEKJA010000006.1"/>
</dbReference>
<dbReference type="PIRSF" id="PIRSF032025">
    <property type="entry name" value="UCP032025"/>
    <property type="match status" value="1"/>
</dbReference>
<accession>A0A934INA1</accession>
<proteinExistence type="predicted"/>
<evidence type="ECO:0000313" key="2">
    <source>
        <dbReference type="Proteomes" id="UP000609531"/>
    </source>
</evidence>
<dbReference type="Proteomes" id="UP000609531">
    <property type="component" value="Unassembled WGS sequence"/>
</dbReference>
<dbReference type="AlphaFoldDB" id="A0A934INA1"/>
<protein>
    <submittedName>
        <fullName evidence="1">DUF1489 domain-containing protein</fullName>
    </submittedName>
</protein>
<evidence type="ECO:0000313" key="1">
    <source>
        <dbReference type="EMBL" id="MBJ3775730.1"/>
    </source>
</evidence>